<dbReference type="EMBL" id="WXEY01000001">
    <property type="protein sequence ID" value="MZP28121.1"/>
    <property type="molecule type" value="Genomic_DNA"/>
</dbReference>
<dbReference type="InterPro" id="IPR023576">
    <property type="entry name" value="UbiE/COQ5_MeTrFase_CS"/>
</dbReference>
<evidence type="ECO:0000256" key="1">
    <source>
        <dbReference type="ARBA" id="ARBA00022603"/>
    </source>
</evidence>
<evidence type="ECO:0000256" key="3">
    <source>
        <dbReference type="ARBA" id="ARBA00022691"/>
    </source>
</evidence>
<reference evidence="5 6" key="1">
    <citation type="submission" date="2020-01" db="EMBL/GenBank/DDBJ databases">
        <title>Whole-genome sequence of Heliobacterium undosum DSM 13378.</title>
        <authorList>
            <person name="Kyndt J.A."/>
            <person name="Meyer T.E."/>
        </authorList>
    </citation>
    <scope>NUCLEOTIDE SEQUENCE [LARGE SCALE GENOMIC DNA]</scope>
    <source>
        <strain evidence="5 6">DSM 13378</strain>
    </source>
</reference>
<dbReference type="EC" id="2.1.1.163" evidence="4"/>
<keyword evidence="6" id="KW-1185">Reference proteome</keyword>
<name>A0A845L5A4_9FIRM</name>
<dbReference type="GO" id="GO:0032259">
    <property type="term" value="P:methylation"/>
    <property type="evidence" value="ECO:0007669"/>
    <property type="project" value="UniProtKB-KW"/>
</dbReference>
<dbReference type="PROSITE" id="PS51608">
    <property type="entry name" value="SAM_MT_UBIE"/>
    <property type="match status" value="1"/>
</dbReference>
<comment type="function">
    <text evidence="4">Methyltransferase required for the conversion of demethylmenaquinol (DMKH2) to menaquinol (MKH2).</text>
</comment>
<comment type="pathway">
    <text evidence="4">Quinol/quinone metabolism; menaquinone biosynthesis; menaquinol from 1,4-dihydroxy-2-naphthoate: step 2/2.</text>
</comment>
<comment type="caution">
    <text evidence="4">Lacks conserved residue(s) required for the propagation of feature annotation.</text>
</comment>
<dbReference type="NCBIfam" id="TIGR01934">
    <property type="entry name" value="MenG_MenH_UbiE"/>
    <property type="match status" value="1"/>
</dbReference>
<dbReference type="InterPro" id="IPR029063">
    <property type="entry name" value="SAM-dependent_MTases_sf"/>
</dbReference>
<dbReference type="NCBIfam" id="NF001244">
    <property type="entry name" value="PRK00216.1-5"/>
    <property type="match status" value="1"/>
</dbReference>
<evidence type="ECO:0000256" key="4">
    <source>
        <dbReference type="HAMAP-Rule" id="MF_01813"/>
    </source>
</evidence>
<dbReference type="AlphaFoldDB" id="A0A845L5A4"/>
<dbReference type="UniPathway" id="UPA00079">
    <property type="reaction ID" value="UER00169"/>
</dbReference>
<comment type="similarity">
    <text evidence="4">Belongs to the class I-like SAM-binding methyltransferase superfamily. MenG/UbiE family.</text>
</comment>
<dbReference type="PROSITE" id="PS01184">
    <property type="entry name" value="UBIE_2"/>
    <property type="match status" value="1"/>
</dbReference>
<dbReference type="CDD" id="cd02440">
    <property type="entry name" value="AdoMet_MTases"/>
    <property type="match status" value="1"/>
</dbReference>
<dbReference type="GO" id="GO:0009234">
    <property type="term" value="P:menaquinone biosynthetic process"/>
    <property type="evidence" value="ECO:0007669"/>
    <property type="project" value="UniProtKB-UniRule"/>
</dbReference>
<dbReference type="RefSeq" id="WP_161253006.1">
    <property type="nucleotide sequence ID" value="NZ_WXEY01000001.1"/>
</dbReference>
<dbReference type="GO" id="GO:0043770">
    <property type="term" value="F:demethylmenaquinone methyltransferase activity"/>
    <property type="evidence" value="ECO:0007669"/>
    <property type="project" value="UniProtKB-UniRule"/>
</dbReference>
<dbReference type="Proteomes" id="UP000463470">
    <property type="component" value="Unassembled WGS sequence"/>
</dbReference>
<evidence type="ECO:0000313" key="5">
    <source>
        <dbReference type="EMBL" id="MZP28121.1"/>
    </source>
</evidence>
<feature type="binding site" evidence="4">
    <location>
        <position position="85"/>
    </location>
    <ligand>
        <name>S-adenosyl-L-methionine</name>
        <dbReference type="ChEBI" id="CHEBI:59789"/>
    </ligand>
</feature>
<comment type="caution">
    <text evidence="5">The sequence shown here is derived from an EMBL/GenBank/DDBJ whole genome shotgun (WGS) entry which is preliminary data.</text>
</comment>
<evidence type="ECO:0000313" key="6">
    <source>
        <dbReference type="Proteomes" id="UP000463470"/>
    </source>
</evidence>
<dbReference type="SUPFAM" id="SSF53335">
    <property type="entry name" value="S-adenosyl-L-methionine-dependent methyltransferases"/>
    <property type="match status" value="1"/>
</dbReference>
<organism evidence="5 6">
    <name type="scientific">Heliomicrobium undosum</name>
    <dbReference type="NCBI Taxonomy" id="121734"/>
    <lineage>
        <taxon>Bacteria</taxon>
        <taxon>Bacillati</taxon>
        <taxon>Bacillota</taxon>
        <taxon>Clostridia</taxon>
        <taxon>Eubacteriales</taxon>
        <taxon>Heliobacteriaceae</taxon>
        <taxon>Heliomicrobium</taxon>
    </lineage>
</organism>
<dbReference type="HAMAP" id="MF_01813">
    <property type="entry name" value="MenG_UbiE_methyltr"/>
    <property type="match status" value="1"/>
</dbReference>
<feature type="binding site" evidence="4">
    <location>
        <begin position="113"/>
        <end position="114"/>
    </location>
    <ligand>
        <name>S-adenosyl-L-methionine</name>
        <dbReference type="ChEBI" id="CHEBI:59789"/>
    </ligand>
</feature>
<evidence type="ECO:0000256" key="2">
    <source>
        <dbReference type="ARBA" id="ARBA00022679"/>
    </source>
</evidence>
<dbReference type="Gene3D" id="3.40.50.150">
    <property type="entry name" value="Vaccinia Virus protein VP39"/>
    <property type="match status" value="1"/>
</dbReference>
<keyword evidence="3 4" id="KW-0949">S-adenosyl-L-methionine</keyword>
<feature type="binding site" evidence="4">
    <location>
        <position position="64"/>
    </location>
    <ligand>
        <name>S-adenosyl-L-methionine</name>
        <dbReference type="ChEBI" id="CHEBI:59789"/>
    </ligand>
</feature>
<accession>A0A845L5A4</accession>
<comment type="catalytic activity">
    <reaction evidence="4">
        <text>a 2-demethylmenaquinol + S-adenosyl-L-methionine = a menaquinol + S-adenosyl-L-homocysteine + H(+)</text>
        <dbReference type="Rhea" id="RHEA:42640"/>
        <dbReference type="Rhea" id="RHEA-COMP:9539"/>
        <dbReference type="Rhea" id="RHEA-COMP:9563"/>
        <dbReference type="ChEBI" id="CHEBI:15378"/>
        <dbReference type="ChEBI" id="CHEBI:18151"/>
        <dbReference type="ChEBI" id="CHEBI:55437"/>
        <dbReference type="ChEBI" id="CHEBI:57856"/>
        <dbReference type="ChEBI" id="CHEBI:59789"/>
        <dbReference type="EC" id="2.1.1.163"/>
    </reaction>
</comment>
<dbReference type="InterPro" id="IPR004033">
    <property type="entry name" value="UbiE/COQ5_MeTrFase"/>
</dbReference>
<dbReference type="PANTHER" id="PTHR43591">
    <property type="entry name" value="METHYLTRANSFERASE"/>
    <property type="match status" value="1"/>
</dbReference>
<keyword evidence="2 4" id="KW-0808">Transferase</keyword>
<dbReference type="PANTHER" id="PTHR43591:SF24">
    <property type="entry name" value="2-METHOXY-6-POLYPRENYL-1,4-BENZOQUINOL METHYLASE, MITOCHONDRIAL"/>
    <property type="match status" value="1"/>
</dbReference>
<gene>
    <name evidence="4" type="primary">menG</name>
    <name evidence="5" type="ORF">GTO91_00080</name>
</gene>
<sequence length="246" mass="27190">MAEEFRSAEEKERFIQSTFSAIAARYDLMNQVMTFNSDTRWRRKAASLSQLPVGGAGLDVCCGTGELAQALAERVGARGSVVGLDFNADMLAVAQEKQREGKLARQIEFIQGNAMELPFPDNRFDTATIGFGLRNVPDFRQVLREMTRVVKPGGTVVSLETSKPQSWPMKPLHGFYVDRLVPVIDRLSVGQQGPYAWLARSAQAFLPQEELSAVFREAGLTKVRYHNLFGGVAAIHVGFKPDTATH</sequence>
<keyword evidence="1 4" id="KW-0489">Methyltransferase</keyword>
<dbReference type="NCBIfam" id="NF001243">
    <property type="entry name" value="PRK00216.1-4"/>
    <property type="match status" value="1"/>
</dbReference>
<keyword evidence="4" id="KW-0474">Menaquinone biosynthesis</keyword>
<protein>
    <recommendedName>
        <fullName evidence="4">Demethylmenaquinone methyltransferase</fullName>
        <ecNumber evidence="4">2.1.1.163</ecNumber>
    </recommendedName>
</protein>
<proteinExistence type="inferred from homology"/>
<dbReference type="Pfam" id="PF01209">
    <property type="entry name" value="Ubie_methyltran"/>
    <property type="match status" value="1"/>
</dbReference>
<dbReference type="OrthoDB" id="9808140at2"/>